<dbReference type="Proteomes" id="UP000507470">
    <property type="component" value="Unassembled WGS sequence"/>
</dbReference>
<name>A0A6J8BIS3_MYTCO</name>
<reference evidence="1 2" key="1">
    <citation type="submission" date="2020-06" db="EMBL/GenBank/DDBJ databases">
        <authorList>
            <person name="Li R."/>
            <person name="Bekaert M."/>
        </authorList>
    </citation>
    <scope>NUCLEOTIDE SEQUENCE [LARGE SCALE GENOMIC DNA]</scope>
    <source>
        <strain evidence="2">wild</strain>
    </source>
</reference>
<proteinExistence type="predicted"/>
<organism evidence="1 2">
    <name type="scientific">Mytilus coruscus</name>
    <name type="common">Sea mussel</name>
    <dbReference type="NCBI Taxonomy" id="42192"/>
    <lineage>
        <taxon>Eukaryota</taxon>
        <taxon>Metazoa</taxon>
        <taxon>Spiralia</taxon>
        <taxon>Lophotrochozoa</taxon>
        <taxon>Mollusca</taxon>
        <taxon>Bivalvia</taxon>
        <taxon>Autobranchia</taxon>
        <taxon>Pteriomorphia</taxon>
        <taxon>Mytilida</taxon>
        <taxon>Mytiloidea</taxon>
        <taxon>Mytilidae</taxon>
        <taxon>Mytilinae</taxon>
        <taxon>Mytilus</taxon>
    </lineage>
</organism>
<gene>
    <name evidence="1" type="ORF">MCOR_19325</name>
</gene>
<dbReference type="AlphaFoldDB" id="A0A6J8BIS3"/>
<evidence type="ECO:0000313" key="1">
    <source>
        <dbReference type="EMBL" id="CAC5383592.1"/>
    </source>
</evidence>
<sequence>METIYDECISVFENLLKKHLNVIPMKKTFYHTYQNVKDVTVLAMTVNQIEHLQNIRQLMLADAYFLETKLTILPENTRGAYIMKIVDSSRHHFYVRYMTAEMWVPGVIQFELLSVPIKLKKHFDDVYPCPKYDQVPGIRIHPLLNCYLSLFLTFDANEAYSLRNRIVRKMNYLMEDDVSVDNGVLFYKILAYCNGKADHKRKAAKYVLIFPSRQNAAFGYLKIIIR</sequence>
<keyword evidence="2" id="KW-1185">Reference proteome</keyword>
<evidence type="ECO:0000313" key="2">
    <source>
        <dbReference type="Proteomes" id="UP000507470"/>
    </source>
</evidence>
<dbReference type="EMBL" id="CACVKT020003420">
    <property type="protein sequence ID" value="CAC5383592.1"/>
    <property type="molecule type" value="Genomic_DNA"/>
</dbReference>
<accession>A0A6J8BIS3</accession>
<protein>
    <submittedName>
        <fullName evidence="1">Uncharacterized protein</fullName>
    </submittedName>
</protein>